<comment type="caution">
    <text evidence="2">The sequence shown here is derived from an EMBL/GenBank/DDBJ whole genome shotgun (WGS) entry which is preliminary data.</text>
</comment>
<gene>
    <name evidence="2" type="ORF">G4D63_04865</name>
</gene>
<name>A0A6M0Q6H7_9BACI</name>
<sequence length="332" mass="37443">MENKLKNLKQSMTTTVLSEIEFDRSLEMKIKKRMLSEKDPVKGWKFKPVALAVAIPGFLLTVFFLSANVSPTVASVIEKIPYLNTMFTHPSMEEKLAAPLLEKGIDLKGINVRAFENDVLVVISGSDDYLKEVKSDVIHTVKEALSVEGHSDYDVTVQAFAEPHQELTDEMILELKNQHFNIISLYVNTDGNGKEFIQVEVPHTEMQEGLIKEIVLGVAKEHDAEINSVQVKKIDVAKMQQDNRWAVEIVSPLSEQMKNEQFKVKSVGYTLDPSPTLIIQSSVSSSELDSKNYSLELEKRITEMLESDEMKDSLKGDSYKIEIYSKEGTKLN</sequence>
<dbReference type="RefSeq" id="WP_163178224.1">
    <property type="nucleotide sequence ID" value="NZ_JAAIWM010000001.1"/>
</dbReference>
<dbReference type="Proteomes" id="UP000481043">
    <property type="component" value="Unassembled WGS sequence"/>
</dbReference>
<dbReference type="EMBL" id="JAAIWM010000001">
    <property type="protein sequence ID" value="NEY71070.1"/>
    <property type="molecule type" value="Genomic_DNA"/>
</dbReference>
<feature type="transmembrane region" description="Helical" evidence="1">
    <location>
        <begin position="48"/>
        <end position="67"/>
    </location>
</feature>
<evidence type="ECO:0000313" key="2">
    <source>
        <dbReference type="EMBL" id="NEY71070.1"/>
    </source>
</evidence>
<proteinExistence type="predicted"/>
<keyword evidence="1" id="KW-0812">Transmembrane</keyword>
<keyword evidence="3" id="KW-1185">Reference proteome</keyword>
<organism evidence="2 3">
    <name type="scientific">Bacillus mesophilus</name>
    <dbReference type="NCBI Taxonomy" id="1808955"/>
    <lineage>
        <taxon>Bacteria</taxon>
        <taxon>Bacillati</taxon>
        <taxon>Bacillota</taxon>
        <taxon>Bacilli</taxon>
        <taxon>Bacillales</taxon>
        <taxon>Bacillaceae</taxon>
        <taxon>Bacillus</taxon>
    </lineage>
</organism>
<evidence type="ECO:0000313" key="3">
    <source>
        <dbReference type="Proteomes" id="UP000481043"/>
    </source>
</evidence>
<reference evidence="2 3" key="1">
    <citation type="submission" date="2020-02" db="EMBL/GenBank/DDBJ databases">
        <title>Bacillus aquiflavi sp. nov., isolated from yellow water of strong flavor Chinese baijiu in Yibin region of China.</title>
        <authorList>
            <person name="Xie J."/>
        </authorList>
    </citation>
    <scope>NUCLEOTIDE SEQUENCE [LARGE SCALE GENOMIC DNA]</scope>
    <source>
        <strain evidence="2 3">SA4</strain>
    </source>
</reference>
<dbReference type="AlphaFoldDB" id="A0A6M0Q6H7"/>
<protein>
    <submittedName>
        <fullName evidence="2">DUF4030 domain-containing protein</fullName>
    </submittedName>
</protein>
<accession>A0A6M0Q6H7</accession>
<evidence type="ECO:0000256" key="1">
    <source>
        <dbReference type="SAM" id="Phobius"/>
    </source>
</evidence>
<keyword evidence="1" id="KW-0472">Membrane</keyword>
<keyword evidence="1" id="KW-1133">Transmembrane helix</keyword>